<keyword evidence="1" id="KW-0472">Membrane</keyword>
<dbReference type="OrthoDB" id="1682769at2"/>
<dbReference type="Proteomes" id="UP000032522">
    <property type="component" value="Unassembled WGS sequence"/>
</dbReference>
<gene>
    <name evidence="2" type="ORF">LG52_1033</name>
</gene>
<evidence type="ECO:0000256" key="1">
    <source>
        <dbReference type="SAM" id="Phobius"/>
    </source>
</evidence>
<keyword evidence="1" id="KW-0812">Transmembrane</keyword>
<evidence type="ECO:0000313" key="2">
    <source>
        <dbReference type="EMBL" id="KJE28509.1"/>
    </source>
</evidence>
<dbReference type="EMBL" id="JYBP01000003">
    <property type="protein sequence ID" value="KJE28509.1"/>
    <property type="molecule type" value="Genomic_DNA"/>
</dbReference>
<keyword evidence="1" id="KW-1133">Transmembrane helix</keyword>
<sequence>MKPRVFEPDAIEGEMGSRGGQNGAAALARSEKRHQARVLSREKRRKKQYRLIGWLLVAIVVLWGASTLLWSGYGALKTAASREMAIMRLKDAIEDRDVAALQKMLRVTEETVPINEKTLAPLFAYVERHPEAYEQLDREFARQRKNGHVYIKGLTSHPPVFTIHVFENRYVFEPTLYFLHVRLDDPEASFVVNGVKTEGEATKDPFVKKIGPYLPGAYAVTIVHSNGKKKTTRVELFGGARVHEVDVTK</sequence>
<protein>
    <submittedName>
        <fullName evidence="2">Uncharacterized protein</fullName>
    </submittedName>
</protein>
<comment type="caution">
    <text evidence="2">The sequence shown here is derived from an EMBL/GenBank/DDBJ whole genome shotgun (WGS) entry which is preliminary data.</text>
</comment>
<accession>A0A0D8BWZ2</accession>
<evidence type="ECO:0000313" key="3">
    <source>
        <dbReference type="Proteomes" id="UP000032522"/>
    </source>
</evidence>
<proteinExistence type="predicted"/>
<organism evidence="2 3">
    <name type="scientific">Geobacillus kaustophilus</name>
    <dbReference type="NCBI Taxonomy" id="1462"/>
    <lineage>
        <taxon>Bacteria</taxon>
        <taxon>Bacillati</taxon>
        <taxon>Bacillota</taxon>
        <taxon>Bacilli</taxon>
        <taxon>Bacillales</taxon>
        <taxon>Anoxybacillaceae</taxon>
        <taxon>Geobacillus</taxon>
        <taxon>Geobacillus thermoleovorans group</taxon>
    </lineage>
</organism>
<feature type="transmembrane region" description="Helical" evidence="1">
    <location>
        <begin position="51"/>
        <end position="73"/>
    </location>
</feature>
<dbReference type="RefSeq" id="WP_044731185.1">
    <property type="nucleotide sequence ID" value="NZ_JYBP01000003.1"/>
</dbReference>
<dbReference type="AlphaFoldDB" id="A0A0D8BWZ2"/>
<dbReference type="PATRIC" id="fig|1462.6.peg.1205"/>
<reference evidence="2 3" key="1">
    <citation type="submission" date="2015-01" db="EMBL/GenBank/DDBJ databases">
        <authorList>
            <person name="Filippidou S."/>
            <person name="Jeanneret N."/>
            <person name="Russel-Delif L."/>
            <person name="Junier T."/>
            <person name="Wunderlin T."/>
            <person name="Molina V."/>
            <person name="Johnson S.L."/>
            <person name="Davenport K.W."/>
            <person name="Chain P.S."/>
            <person name="Dorador C."/>
            <person name="Junier P."/>
        </authorList>
    </citation>
    <scope>NUCLEOTIDE SEQUENCE [LARGE SCALE GENOMIC DNA]</scope>
    <source>
        <strain evidence="2 3">Et7/4</strain>
    </source>
</reference>
<name>A0A0D8BWZ2_GEOKU</name>